<organism evidence="2 3">
    <name type="scientific">Fibroporia radiculosa</name>
    <dbReference type="NCBI Taxonomy" id="599839"/>
    <lineage>
        <taxon>Eukaryota</taxon>
        <taxon>Fungi</taxon>
        <taxon>Dikarya</taxon>
        <taxon>Basidiomycota</taxon>
        <taxon>Agaricomycotina</taxon>
        <taxon>Agaricomycetes</taxon>
        <taxon>Polyporales</taxon>
        <taxon>Fibroporiaceae</taxon>
        <taxon>Fibroporia</taxon>
    </lineage>
</organism>
<sequence>MSSGTSKHASASKLGDLLAQVGLNEPNQWEEIEDTAKHLADDLRIKDVDQQTALGKTLLPQTLNSLLKVAINGAAVPDSACKPAIYEILRVAANLCMDHGKYTLSLYYENRSYLLDAGFPQTVVSLLEGYAEGVQSNHYDPLPLSIADLKVVKTCIGFLLNASIGYEPVKTRLISLEAAITILKLSMTVYPPGSWLVAQHPDDVVTPESDKHAIESWTLRSGLSPWAWRAISELRDDEEDNQQVRSLFGPDALPFLTRPLRAFVPPYLPPSTSFVAPSLRHTFALADFESLEEVCGLLESLCLDLEDVRLSLARGLTFPDGEHDGVTCLSSMLTFIDNGDYPPHWATESAGERASMEKAFDICKAAIVKAVVEVAGEEKNADTLWDDSEPQKPGGEFVNTMVQWIRKHKLIKETNRDDLIICATLSLGNLARRGTLHHVRNAHATALIRPPIALGPDLATLLEPDTDIKVKHGLVGLLKHLAQSQSNRAALGEAGIIQRLASSQVWGDKADMAEMVQVSAIGVAKHMCNGNVENAIALVSPPSDCSLGSPLNQILALVRRSDSIAVKSEGTRVLVNIVKALWASDPAAGTDKTERREAAVRLIVNTNCASALAQLVGRSKKYPVLINEGVVALSLMSTHSSGGTLVLDAILNPLPSEVVRSSQSQPVSAVPTEGSPVVGPRSALDMLVFVLGNAESMPMEVRANVCALLGQLCRKGVVAKDRTEDLARMKEATRELIEELGNEIDGKPSPLSVSAKRALEAWD</sequence>
<evidence type="ECO:0000313" key="3">
    <source>
        <dbReference type="Proteomes" id="UP000006352"/>
    </source>
</evidence>
<dbReference type="PANTHER" id="PTHR10957">
    <property type="entry name" value="RAP1 GTPASE-GDP DISSOCIATION STIMULATOR 1"/>
    <property type="match status" value="1"/>
</dbReference>
<reference evidence="2 3" key="1">
    <citation type="journal article" date="2012" name="Appl. Environ. Microbiol.">
        <title>Short-read sequencing for genomic analysis of the brown rot fungus Fibroporia radiculosa.</title>
        <authorList>
            <person name="Tang J.D."/>
            <person name="Perkins A.D."/>
            <person name="Sonstegard T.S."/>
            <person name="Schroeder S.G."/>
            <person name="Burgess S.C."/>
            <person name="Diehl S.V."/>
        </authorList>
    </citation>
    <scope>NUCLEOTIDE SEQUENCE [LARGE SCALE GENOMIC DNA]</scope>
    <source>
        <strain evidence="2 3">TFFH 294</strain>
    </source>
</reference>
<dbReference type="GO" id="GO:0005085">
    <property type="term" value="F:guanyl-nucleotide exchange factor activity"/>
    <property type="evidence" value="ECO:0007669"/>
    <property type="project" value="InterPro"/>
</dbReference>
<accession>J4HSV3</accession>
<dbReference type="InterPro" id="IPR011989">
    <property type="entry name" value="ARM-like"/>
</dbReference>
<dbReference type="HOGENOM" id="CLU_007321_1_1_1"/>
<gene>
    <name evidence="2" type="ORF">FIBRA_01162</name>
</gene>
<dbReference type="SUPFAM" id="SSF48371">
    <property type="entry name" value="ARM repeat"/>
    <property type="match status" value="1"/>
</dbReference>
<feature type="region of interest" description="Disordered" evidence="1">
    <location>
        <begin position="743"/>
        <end position="763"/>
    </location>
</feature>
<protein>
    <submittedName>
        <fullName evidence="2">Uncharacterized protein</fullName>
    </submittedName>
</protein>
<keyword evidence="3" id="KW-1185">Reference proteome</keyword>
<dbReference type="InterPro" id="IPR016024">
    <property type="entry name" value="ARM-type_fold"/>
</dbReference>
<name>J4HSV3_9APHY</name>
<dbReference type="GeneID" id="24094058"/>
<dbReference type="Gene3D" id="1.25.10.10">
    <property type="entry name" value="Leucine-rich Repeat Variant"/>
    <property type="match status" value="1"/>
</dbReference>
<dbReference type="EMBL" id="HE796917">
    <property type="protein sequence ID" value="CCL99147.1"/>
    <property type="molecule type" value="Genomic_DNA"/>
</dbReference>
<dbReference type="Proteomes" id="UP000006352">
    <property type="component" value="Unassembled WGS sequence"/>
</dbReference>
<evidence type="ECO:0000256" key="1">
    <source>
        <dbReference type="SAM" id="MobiDB-lite"/>
    </source>
</evidence>
<proteinExistence type="predicted"/>
<dbReference type="AlphaFoldDB" id="J4HSV3"/>
<dbReference type="InParanoid" id="J4HSV3"/>
<dbReference type="RefSeq" id="XP_012178430.1">
    <property type="nucleotide sequence ID" value="XM_012323040.1"/>
</dbReference>
<dbReference type="OrthoDB" id="26149at2759"/>
<dbReference type="InterPro" id="IPR040144">
    <property type="entry name" value="RAP1GDS1"/>
</dbReference>
<dbReference type="STRING" id="599839.J4HSV3"/>
<evidence type="ECO:0000313" key="2">
    <source>
        <dbReference type="EMBL" id="CCL99147.1"/>
    </source>
</evidence>